<evidence type="ECO:0000313" key="1">
    <source>
        <dbReference type="EMBL" id="CAK7217822.1"/>
    </source>
</evidence>
<sequence>MSSQSSKNAQESHIGGASSADGEFAYAHISDDELTMESDMANLKSVRKRHWGGIDSTVKSNQAKEPTFDGQYTTSAVRMNALPTTASVASVASAASAAAAAQAIKATKLAKKLARQAIASTTASGKTEILDRFINGSAWAPGQVLSWMSSGLSPAKANIPAGAATDATEDGLDSTYNLVIWPAGRTVTINSLYTIPDPISPFTHGGISTPPTSCSGSVDPSVTGLMTSTFDENVDPVDCDIMSAGTLFERNSTGAIVPVFIDDGFDEAENRNFEVVFDDKEDVSAILEEDDDDFCILASVPDNIN</sequence>
<comment type="caution">
    <text evidence="1">The sequence shown here is derived from an EMBL/GenBank/DDBJ whole genome shotgun (WGS) entry which is preliminary data.</text>
</comment>
<evidence type="ECO:0000313" key="2">
    <source>
        <dbReference type="Proteomes" id="UP001642405"/>
    </source>
</evidence>
<reference evidence="1 2" key="1">
    <citation type="submission" date="2024-01" db="EMBL/GenBank/DDBJ databases">
        <authorList>
            <person name="Allen C."/>
            <person name="Tagirdzhanova G."/>
        </authorList>
    </citation>
    <scope>NUCLEOTIDE SEQUENCE [LARGE SCALE GENOMIC DNA]</scope>
</reference>
<dbReference type="EMBL" id="CAWUHB010000014">
    <property type="protein sequence ID" value="CAK7217822.1"/>
    <property type="molecule type" value="Genomic_DNA"/>
</dbReference>
<gene>
    <name evidence="1" type="ORF">SCUCBS95973_003276</name>
</gene>
<dbReference type="Proteomes" id="UP001642405">
    <property type="component" value="Unassembled WGS sequence"/>
</dbReference>
<protein>
    <submittedName>
        <fullName evidence="1">Uncharacterized protein</fullName>
    </submittedName>
</protein>
<accession>A0ABP0BDZ5</accession>
<proteinExistence type="predicted"/>
<name>A0ABP0BDZ5_9PEZI</name>
<keyword evidence="2" id="KW-1185">Reference proteome</keyword>
<organism evidence="1 2">
    <name type="scientific">Sporothrix curviconia</name>
    <dbReference type="NCBI Taxonomy" id="1260050"/>
    <lineage>
        <taxon>Eukaryota</taxon>
        <taxon>Fungi</taxon>
        <taxon>Dikarya</taxon>
        <taxon>Ascomycota</taxon>
        <taxon>Pezizomycotina</taxon>
        <taxon>Sordariomycetes</taxon>
        <taxon>Sordariomycetidae</taxon>
        <taxon>Ophiostomatales</taxon>
        <taxon>Ophiostomataceae</taxon>
        <taxon>Sporothrix</taxon>
    </lineage>
</organism>